<keyword evidence="5 6" id="KW-0560">Oxidoreductase</keyword>
<dbReference type="InterPro" id="IPR009100">
    <property type="entry name" value="AcylCoA_DH/oxidase_NM_dom_sf"/>
</dbReference>
<evidence type="ECO:0000313" key="9">
    <source>
        <dbReference type="EMBL" id="KAF1814572.1"/>
    </source>
</evidence>
<evidence type="ECO:0000256" key="5">
    <source>
        <dbReference type="ARBA" id="ARBA00023002"/>
    </source>
</evidence>
<dbReference type="GO" id="GO:0050660">
    <property type="term" value="F:flavin adenine dinucleotide binding"/>
    <property type="evidence" value="ECO:0007669"/>
    <property type="project" value="InterPro"/>
</dbReference>
<dbReference type="FunFam" id="1.20.140.10:FF:000037">
    <property type="entry name" value="Similar to acyl-CoA dehydrogenase"/>
    <property type="match status" value="1"/>
</dbReference>
<evidence type="ECO:0000256" key="6">
    <source>
        <dbReference type="RuleBase" id="RU362125"/>
    </source>
</evidence>
<dbReference type="Gene3D" id="1.20.140.10">
    <property type="entry name" value="Butyryl-CoA Dehydrogenase, subunit A, domain 3"/>
    <property type="match status" value="1"/>
</dbReference>
<keyword evidence="10" id="KW-1185">Reference proteome</keyword>
<dbReference type="OrthoDB" id="9988775at2759"/>
<dbReference type="SUPFAM" id="SSF47203">
    <property type="entry name" value="Acyl-CoA dehydrogenase C-terminal domain-like"/>
    <property type="match status" value="1"/>
</dbReference>
<reference evidence="9 11" key="1">
    <citation type="submission" date="2020-01" db="EMBL/GenBank/DDBJ databases">
        <authorList>
            <consortium name="DOE Joint Genome Institute"/>
            <person name="Haridas S."/>
            <person name="Albert R."/>
            <person name="Binder M."/>
            <person name="Bloem J."/>
            <person name="Labutti K."/>
            <person name="Salamov A."/>
            <person name="Andreopoulos B."/>
            <person name="Baker S.E."/>
            <person name="Barry K."/>
            <person name="Bills G."/>
            <person name="Bluhm B.H."/>
            <person name="Cannon C."/>
            <person name="Castanera R."/>
            <person name="Culley D.E."/>
            <person name="Daum C."/>
            <person name="Ezra D."/>
            <person name="Gonzalez J.B."/>
            <person name="Henrissat B."/>
            <person name="Kuo A."/>
            <person name="Liang C."/>
            <person name="Lipzen A."/>
            <person name="Lutzoni F."/>
            <person name="Magnuson J."/>
            <person name="Mondo S."/>
            <person name="Nolan M."/>
            <person name="Ohm R."/>
            <person name="Pangilinan J."/>
            <person name="Park H.-J."/>
            <person name="Ramirez L."/>
            <person name="Alfaro M."/>
            <person name="Sun H."/>
            <person name="Tritt A."/>
            <person name="Yoshinaga Y."/>
            <person name="Zwiers L.-H."/>
            <person name="Turgeon B.G."/>
            <person name="Goodwin S.B."/>
            <person name="Spatafora J.W."/>
            <person name="Crous P.W."/>
            <person name="Grigoriev I.V."/>
        </authorList>
    </citation>
    <scope>NUCLEOTIDE SEQUENCE</scope>
    <source>
        <strain evidence="9 11">CBS 781.70</strain>
    </source>
</reference>
<dbReference type="GO" id="GO:0003995">
    <property type="term" value="F:acyl-CoA dehydrogenase activity"/>
    <property type="evidence" value="ECO:0007669"/>
    <property type="project" value="TreeGrafter"/>
</dbReference>
<organism evidence="9">
    <name type="scientific">Eremomyces bilateralis CBS 781.70</name>
    <dbReference type="NCBI Taxonomy" id="1392243"/>
    <lineage>
        <taxon>Eukaryota</taxon>
        <taxon>Fungi</taxon>
        <taxon>Dikarya</taxon>
        <taxon>Ascomycota</taxon>
        <taxon>Pezizomycotina</taxon>
        <taxon>Dothideomycetes</taxon>
        <taxon>Dothideomycetes incertae sedis</taxon>
        <taxon>Eremomycetales</taxon>
        <taxon>Eremomycetaceae</taxon>
        <taxon>Eremomyces</taxon>
    </lineage>
</organism>
<evidence type="ECO:0000259" key="7">
    <source>
        <dbReference type="Pfam" id="PF00441"/>
    </source>
</evidence>
<keyword evidence="4 6" id="KW-0274">FAD</keyword>
<keyword evidence="3 6" id="KW-0285">Flavoprotein</keyword>
<evidence type="ECO:0000259" key="8">
    <source>
        <dbReference type="Pfam" id="PF02770"/>
    </source>
</evidence>
<gene>
    <name evidence="9 11" type="ORF">P152DRAFT_393416</name>
</gene>
<dbReference type="PANTHER" id="PTHR43884">
    <property type="entry name" value="ACYL-COA DEHYDROGENASE"/>
    <property type="match status" value="1"/>
</dbReference>
<protein>
    <submittedName>
        <fullName evidence="9 11">Acyl-CoA dehydrogenase NM domain-like protein</fullName>
    </submittedName>
</protein>
<dbReference type="PANTHER" id="PTHR43884:SF34">
    <property type="entry name" value="ACYL-COA DEHYDROGENASE FAMILY PROTEIN"/>
    <property type="match status" value="1"/>
</dbReference>
<evidence type="ECO:0000313" key="11">
    <source>
        <dbReference type="RefSeq" id="XP_033536203.1"/>
    </source>
</evidence>
<dbReference type="SUPFAM" id="SSF56645">
    <property type="entry name" value="Acyl-CoA dehydrogenase NM domain-like"/>
    <property type="match status" value="1"/>
</dbReference>
<feature type="domain" description="Acyl-CoA oxidase/dehydrogenase middle" evidence="8">
    <location>
        <begin position="157"/>
        <end position="252"/>
    </location>
</feature>
<proteinExistence type="inferred from homology"/>
<dbReference type="EMBL" id="ML975153">
    <property type="protein sequence ID" value="KAF1814572.1"/>
    <property type="molecule type" value="Genomic_DNA"/>
</dbReference>
<name>A0A6G1G9B0_9PEZI</name>
<dbReference type="InterPro" id="IPR036250">
    <property type="entry name" value="AcylCo_DH-like_C"/>
</dbReference>
<evidence type="ECO:0000256" key="1">
    <source>
        <dbReference type="ARBA" id="ARBA00001974"/>
    </source>
</evidence>
<comment type="cofactor">
    <cofactor evidence="1 6">
        <name>FAD</name>
        <dbReference type="ChEBI" id="CHEBI:57692"/>
    </cofactor>
</comment>
<dbReference type="Pfam" id="PF00441">
    <property type="entry name" value="Acyl-CoA_dh_1"/>
    <property type="match status" value="1"/>
</dbReference>
<dbReference type="InterPro" id="IPR037069">
    <property type="entry name" value="AcylCoA_DH/ox_N_sf"/>
</dbReference>
<dbReference type="FunFam" id="2.40.110.10:FF:000002">
    <property type="entry name" value="Acyl-CoA dehydrogenase fadE12"/>
    <property type="match status" value="1"/>
</dbReference>
<dbReference type="InterPro" id="IPR006091">
    <property type="entry name" value="Acyl-CoA_Oxase/DH_mid-dom"/>
</dbReference>
<dbReference type="CDD" id="cd00567">
    <property type="entry name" value="ACAD"/>
    <property type="match status" value="1"/>
</dbReference>
<comment type="similarity">
    <text evidence="2 6">Belongs to the acyl-CoA dehydrogenase family.</text>
</comment>
<reference evidence="11" key="2">
    <citation type="submission" date="2020-04" db="EMBL/GenBank/DDBJ databases">
        <authorList>
            <consortium name="NCBI Genome Project"/>
        </authorList>
    </citation>
    <scope>NUCLEOTIDE SEQUENCE</scope>
    <source>
        <strain evidence="11">CBS 781.70</strain>
    </source>
</reference>
<dbReference type="Gene3D" id="1.10.540.10">
    <property type="entry name" value="Acyl-CoA dehydrogenase/oxidase, N-terminal domain"/>
    <property type="match status" value="1"/>
</dbReference>
<dbReference type="RefSeq" id="XP_033536203.1">
    <property type="nucleotide sequence ID" value="XM_033676198.1"/>
</dbReference>
<dbReference type="GO" id="GO:0033539">
    <property type="term" value="P:fatty acid beta-oxidation using acyl-CoA dehydrogenase"/>
    <property type="evidence" value="ECO:0007669"/>
    <property type="project" value="TreeGrafter"/>
</dbReference>
<dbReference type="GeneID" id="54416768"/>
<dbReference type="InterPro" id="IPR046373">
    <property type="entry name" value="Acyl-CoA_Oxase/DH_mid-dom_sf"/>
</dbReference>
<sequence>MNFSLPAPLLQFIDELDEFIDREIKPLQAQDDNERFFDHRREHARTDWDNGGLPRQEWEDLLVEAKNRADKAGFFRLNLPVEYGGQNDGSGRGGNLWMSVIREYLASKGLGLFNDLQNEHSVVGNFPDIVMLRDFGSPQQKEEFIKLRLEGKFRTTFGLTEPNHGSDATHMETKAVPETRNGVKGWRIDGAKKWQTGMHHCTHCILFARTSGKDGSARGITAFIVPRHTPGLDVVSYEWTLNMPTDHATVSINNVWVPESTILGDPTNGLAVAQAFVHENRIRQAASSLGAALFCIRESVAYANARQPFGTPLSHNQGIQFPLVELATQAEALRQLIRKTATEMDGMHHTEVEKRISDKVSMCNYWGNRLCCEAADLAIQTHGGNGYSRHRPFEHIWRHHRRYRITEGSEQIQMRKVAAYLFGFGGRKQEGKL</sequence>
<evidence type="ECO:0000256" key="3">
    <source>
        <dbReference type="ARBA" id="ARBA00022630"/>
    </source>
</evidence>
<accession>A0A6G1G9B0</accession>
<dbReference type="GO" id="GO:0046359">
    <property type="term" value="P:butyrate catabolic process"/>
    <property type="evidence" value="ECO:0007669"/>
    <property type="project" value="TreeGrafter"/>
</dbReference>
<dbReference type="Gene3D" id="2.40.110.10">
    <property type="entry name" value="Butyryl-CoA Dehydrogenase, subunit A, domain 2"/>
    <property type="match status" value="1"/>
</dbReference>
<dbReference type="AlphaFoldDB" id="A0A6G1G9B0"/>
<evidence type="ECO:0000256" key="2">
    <source>
        <dbReference type="ARBA" id="ARBA00009347"/>
    </source>
</evidence>
<evidence type="ECO:0000313" key="10">
    <source>
        <dbReference type="Proteomes" id="UP000504638"/>
    </source>
</evidence>
<feature type="domain" description="Acyl-CoA dehydrogenase/oxidase C-terminal" evidence="7">
    <location>
        <begin position="268"/>
        <end position="419"/>
    </location>
</feature>
<dbReference type="InterPro" id="IPR009075">
    <property type="entry name" value="AcylCo_DH/oxidase_C"/>
</dbReference>
<dbReference type="Proteomes" id="UP000504638">
    <property type="component" value="Unplaced"/>
</dbReference>
<dbReference type="Pfam" id="PF02770">
    <property type="entry name" value="Acyl-CoA_dh_M"/>
    <property type="match status" value="1"/>
</dbReference>
<reference evidence="11" key="3">
    <citation type="submission" date="2025-04" db="UniProtKB">
        <authorList>
            <consortium name="RefSeq"/>
        </authorList>
    </citation>
    <scope>IDENTIFICATION</scope>
    <source>
        <strain evidence="11">CBS 781.70</strain>
    </source>
</reference>
<evidence type="ECO:0000256" key="4">
    <source>
        <dbReference type="ARBA" id="ARBA00022827"/>
    </source>
</evidence>